<dbReference type="GO" id="GO:0008239">
    <property type="term" value="F:dipeptidyl-peptidase activity"/>
    <property type="evidence" value="ECO:0007669"/>
    <property type="project" value="InterPro"/>
</dbReference>
<dbReference type="AlphaFoldDB" id="A0A161Z2M6"/>
<evidence type="ECO:0000313" key="4">
    <source>
        <dbReference type="Proteomes" id="UP000076512"/>
    </source>
</evidence>
<keyword evidence="4" id="KW-1185">Reference proteome</keyword>
<dbReference type="NCBIfam" id="TIGR00976">
    <property type="entry name" value="CocE_NonD"/>
    <property type="match status" value="1"/>
</dbReference>
<evidence type="ECO:0000313" key="3">
    <source>
        <dbReference type="EMBL" id="KZM72624.1"/>
    </source>
</evidence>
<dbReference type="Gene3D" id="3.40.50.1820">
    <property type="entry name" value="alpha/beta hydrolase"/>
    <property type="match status" value="1"/>
</dbReference>
<dbReference type="InterPro" id="IPR000383">
    <property type="entry name" value="Xaa-Pro-like_dom"/>
</dbReference>
<dbReference type="SUPFAM" id="SSF49785">
    <property type="entry name" value="Galactose-binding domain-like"/>
    <property type="match status" value="1"/>
</dbReference>
<dbReference type="Pfam" id="PF02129">
    <property type="entry name" value="Peptidase_S15"/>
    <property type="match status" value="1"/>
</dbReference>
<name>A0A161Z2M6_9NOCA</name>
<organism evidence="3 4">
    <name type="scientific">Nocardia terpenica</name>
    <dbReference type="NCBI Taxonomy" id="455432"/>
    <lineage>
        <taxon>Bacteria</taxon>
        <taxon>Bacillati</taxon>
        <taxon>Actinomycetota</taxon>
        <taxon>Actinomycetes</taxon>
        <taxon>Mycobacteriales</taxon>
        <taxon>Nocardiaceae</taxon>
        <taxon>Nocardia</taxon>
    </lineage>
</organism>
<dbReference type="InterPro" id="IPR008979">
    <property type="entry name" value="Galactose-bd-like_sf"/>
</dbReference>
<dbReference type="Pfam" id="PF08530">
    <property type="entry name" value="PepX_C"/>
    <property type="match status" value="1"/>
</dbReference>
<feature type="domain" description="Xaa-Pro dipeptidyl-peptidase C-terminal" evidence="2">
    <location>
        <begin position="374"/>
        <end position="644"/>
    </location>
</feature>
<dbReference type="EMBL" id="LWGR01000007">
    <property type="protein sequence ID" value="KZM72624.1"/>
    <property type="molecule type" value="Genomic_DNA"/>
</dbReference>
<dbReference type="Proteomes" id="UP000076512">
    <property type="component" value="Unassembled WGS sequence"/>
</dbReference>
<keyword evidence="1" id="KW-0378">Hydrolase</keyword>
<evidence type="ECO:0000256" key="1">
    <source>
        <dbReference type="ARBA" id="ARBA00022801"/>
    </source>
</evidence>
<sequence>MTRAEPDAGELGAAWTATYLAPPRYPGVHIDWDVPITMSDGTVLKANVYRPADAAGRPVDTPTPTIVNLTPYTKLVSNILDSALAIPWLGEAILDLFRRFDLTGTPLAGITDITKAFGTGLPRTLAVDRNLIESGYTQIVVDVRGTGFSEGTVQFFGQREQRDTVEVIDWASRQPWSNASIGMSGVSYSAVNQIQAADKQPPALKAIFPVEPGSDLMHDILAPGGGLNAGFVPGWLAAVDGLKLVPDLVSIAQGRFDWKWLADRAASPLTFFDLLIGALFTPDVGHLPDSVKSAFDENSPLRQGMVAHPDRIRVPTFVIGGWHDVFTNTEPLIYQQIPLPPGRKQLLMGNAYHINPGADFGTPGYPPRLDVLQRAWFDRWLKGIDNGIDTYGPITSQQIGGSWTTTDRYPRAGVDYRRMYLSAAPSGTTATSVHDGSLTPTDTFAPGRLTVAPGVTSLCSNDTATGTAGGGAIVAGCAADARPQELDGLTFTSAPVAAPTLISGPINVHLNTVYDATDGYWSATLNDVAPDGRSTVLSTGQLVVSLRAIDPARSTRSADGDLIGPYTKLTLDSREPVVPGQPTMIDLGLTPTDAVLQPGHRLRADVYASNFPKGLPVLLFPFLADTRLQPQHLDLDSAAPSFVNVPIGGAPGW</sequence>
<dbReference type="InterPro" id="IPR050585">
    <property type="entry name" value="Xaa-Pro_dipeptidyl-ppase/CocE"/>
</dbReference>
<evidence type="ECO:0000259" key="2">
    <source>
        <dbReference type="SMART" id="SM00939"/>
    </source>
</evidence>
<protein>
    <submittedName>
        <fullName evidence="3">Peptidase S15</fullName>
    </submittedName>
</protein>
<dbReference type="Gene3D" id="2.60.120.260">
    <property type="entry name" value="Galactose-binding domain-like"/>
    <property type="match status" value="1"/>
</dbReference>
<dbReference type="InterPro" id="IPR013736">
    <property type="entry name" value="Xaa-Pro_dipept_C"/>
</dbReference>
<dbReference type="PANTHER" id="PTHR43056">
    <property type="entry name" value="PEPTIDASE S9 PROLYL OLIGOPEPTIDASE"/>
    <property type="match status" value="1"/>
</dbReference>
<dbReference type="SUPFAM" id="SSF53474">
    <property type="entry name" value="alpha/beta-Hydrolases"/>
    <property type="match status" value="1"/>
</dbReference>
<dbReference type="InterPro" id="IPR029058">
    <property type="entry name" value="AB_hydrolase_fold"/>
</dbReference>
<dbReference type="PANTHER" id="PTHR43056:SF10">
    <property type="entry name" value="COCE_NOND FAMILY, PUTATIVE (AFU_ORTHOLOGUE AFUA_7G00600)-RELATED"/>
    <property type="match status" value="1"/>
</dbReference>
<accession>A0A161Z2M6</accession>
<proteinExistence type="predicted"/>
<comment type="caution">
    <text evidence="3">The sequence shown here is derived from an EMBL/GenBank/DDBJ whole genome shotgun (WGS) entry which is preliminary data.</text>
</comment>
<reference evidence="3 4" key="1">
    <citation type="submission" date="2016-04" db="EMBL/GenBank/DDBJ databases">
        <authorList>
            <person name="Evans L.H."/>
            <person name="Alamgir A."/>
            <person name="Owens N."/>
            <person name="Weber N.D."/>
            <person name="Virtaneva K."/>
            <person name="Barbian K."/>
            <person name="Babar A."/>
            <person name="Rosenke K."/>
        </authorList>
    </citation>
    <scope>NUCLEOTIDE SEQUENCE [LARGE SCALE GENOMIC DNA]</scope>
    <source>
        <strain evidence="3 4">IFM 0406</strain>
    </source>
</reference>
<dbReference type="STRING" id="455432.AWN90_27925"/>
<dbReference type="SMART" id="SM00939">
    <property type="entry name" value="PepX_C"/>
    <property type="match status" value="1"/>
</dbReference>
<gene>
    <name evidence="3" type="ORF">AWN90_27925</name>
</gene>
<dbReference type="InterPro" id="IPR005674">
    <property type="entry name" value="CocE/Ser_esterase"/>
</dbReference>